<dbReference type="Proteomes" id="UP000222531">
    <property type="component" value="Unassembled WGS sequence"/>
</dbReference>
<dbReference type="AlphaFoldDB" id="A0A2G1XNR6"/>
<evidence type="ECO:0000256" key="1">
    <source>
        <dbReference type="SAM" id="SignalP"/>
    </source>
</evidence>
<name>A0A2G1XNR6_STRCJ</name>
<evidence type="ECO:0000313" key="3">
    <source>
        <dbReference type="Proteomes" id="UP000222531"/>
    </source>
</evidence>
<proteinExistence type="predicted"/>
<keyword evidence="3" id="KW-1185">Reference proteome</keyword>
<feature type="chain" id="PRO_5044381099" evidence="1">
    <location>
        <begin position="26"/>
        <end position="316"/>
    </location>
</feature>
<keyword evidence="1" id="KW-0732">Signal</keyword>
<gene>
    <name evidence="2" type="ORF">BLA24_04635</name>
</gene>
<evidence type="ECO:0000313" key="2">
    <source>
        <dbReference type="EMBL" id="PHQ52860.1"/>
    </source>
</evidence>
<organism evidence="2 3">
    <name type="scientific">Streptomyces cinnamoneus</name>
    <name type="common">Streptoverticillium cinnamoneum</name>
    <dbReference type="NCBI Taxonomy" id="53446"/>
    <lineage>
        <taxon>Bacteria</taxon>
        <taxon>Bacillati</taxon>
        <taxon>Actinomycetota</taxon>
        <taxon>Actinomycetes</taxon>
        <taxon>Kitasatosporales</taxon>
        <taxon>Streptomycetaceae</taxon>
        <taxon>Streptomyces</taxon>
        <taxon>Streptomyces cinnamoneus group</taxon>
    </lineage>
</organism>
<comment type="caution">
    <text evidence="2">The sequence shown here is derived from an EMBL/GenBank/DDBJ whole genome shotgun (WGS) entry which is preliminary data.</text>
</comment>
<reference evidence="2 3" key="1">
    <citation type="journal article" date="2017" name="Biochemistry">
        <title>Identification of the Biosynthetic Pathway for the Antibiotic Bicyclomycin.</title>
        <authorList>
            <person name="Patteson J."/>
            <person name="Cai W."/>
            <person name="Johnson R.A."/>
            <person name="Santa Maria K."/>
            <person name="Li B."/>
        </authorList>
    </citation>
    <scope>NUCLEOTIDE SEQUENCE [LARGE SCALE GENOMIC DNA]</scope>
    <source>
        <strain evidence="2 3">ATCC 21532</strain>
    </source>
</reference>
<protein>
    <submittedName>
        <fullName evidence="2">Uncharacterized protein</fullName>
    </submittedName>
</protein>
<feature type="signal peptide" evidence="1">
    <location>
        <begin position="1"/>
        <end position="25"/>
    </location>
</feature>
<accession>A0A2G1XNR6</accession>
<dbReference type="EMBL" id="NHZO01000070">
    <property type="protein sequence ID" value="PHQ52860.1"/>
    <property type="molecule type" value="Genomic_DNA"/>
</dbReference>
<sequence length="316" mass="32689">MLKAASAAAGLAAAGALAGAGTAGAAQRTAWRGAAVRPVERTGRQVAGFRDASGRVTVSVFSYHGSPAQQHWIDQTVRVGDGDMIAVGGGATAVEGPNGALLTASYPNDDLSGWTVSSKDHLDPQPHELVAYVIGLKIAGMTRDQLLRSVHVSRSDSGTAPHPEAEAGIPSSRDYALVGGGFKVNWYGAGNLATASFPATDYSWKARSKDHVVSDPASIRSFAISLRRDLPVGRVSSVIVHADSGQAQHPAAVATLPPGYALTGGGAEVHYRGAGNLLWRLEPSTTWTPAFTAASKDHHIADPATLTAYALGIRLT</sequence>